<feature type="region of interest" description="Disordered" evidence="2">
    <location>
        <begin position="126"/>
        <end position="174"/>
    </location>
</feature>
<feature type="compositionally biased region" description="Low complexity" evidence="2">
    <location>
        <begin position="494"/>
        <end position="513"/>
    </location>
</feature>
<evidence type="ECO:0000313" key="3">
    <source>
        <dbReference type="EMBL" id="EMR68459.1"/>
    </source>
</evidence>
<dbReference type="InterPro" id="IPR046347">
    <property type="entry name" value="bZIP_sf"/>
</dbReference>
<dbReference type="SUPFAM" id="SSF57959">
    <property type="entry name" value="Leucine zipper domain"/>
    <property type="match status" value="1"/>
</dbReference>
<proteinExistence type="predicted"/>
<dbReference type="AlphaFoldDB" id="M7SPT0"/>
<dbReference type="PANTHER" id="PTHR40618">
    <property type="entry name" value="B-ZIP TRANSCRIPTION FACTOR (EUROFUNG)-RELATED"/>
    <property type="match status" value="1"/>
</dbReference>
<dbReference type="CDD" id="cd14688">
    <property type="entry name" value="bZIP_YAP"/>
    <property type="match status" value="1"/>
</dbReference>
<feature type="compositionally biased region" description="Polar residues" evidence="2">
    <location>
        <begin position="154"/>
        <end position="166"/>
    </location>
</feature>
<dbReference type="EMBL" id="KB706238">
    <property type="protein sequence ID" value="EMR68459.1"/>
    <property type="molecule type" value="Genomic_DNA"/>
</dbReference>
<dbReference type="HOGENOM" id="CLU_013452_1_0_1"/>
<dbReference type="eggNOG" id="ENOG502S6P7">
    <property type="taxonomic scope" value="Eukaryota"/>
</dbReference>
<keyword evidence="4" id="KW-1185">Reference proteome</keyword>
<dbReference type="OMA" id="FMNFFDF"/>
<feature type="coiled-coil region" evidence="1">
    <location>
        <begin position="66"/>
        <end position="93"/>
    </location>
</feature>
<feature type="compositionally biased region" description="Acidic residues" evidence="2">
    <location>
        <begin position="130"/>
        <end position="147"/>
    </location>
</feature>
<accession>M7SPT0</accession>
<evidence type="ECO:0000256" key="1">
    <source>
        <dbReference type="SAM" id="Coils"/>
    </source>
</evidence>
<feature type="region of interest" description="Disordered" evidence="2">
    <location>
        <begin position="1"/>
        <end position="55"/>
    </location>
</feature>
<dbReference type="STRING" id="1287681.M7SPT0"/>
<feature type="region of interest" description="Disordered" evidence="2">
    <location>
        <begin position="191"/>
        <end position="214"/>
    </location>
</feature>
<feature type="compositionally biased region" description="Basic and acidic residues" evidence="2">
    <location>
        <begin position="21"/>
        <end position="34"/>
    </location>
</feature>
<dbReference type="GO" id="GO:0003700">
    <property type="term" value="F:DNA-binding transcription factor activity"/>
    <property type="evidence" value="ECO:0007669"/>
    <property type="project" value="InterPro"/>
</dbReference>
<dbReference type="Gene3D" id="1.20.5.170">
    <property type="match status" value="1"/>
</dbReference>
<dbReference type="KEGG" id="ela:UCREL1_4517"/>
<dbReference type="OrthoDB" id="3555317at2759"/>
<organism evidence="3 4">
    <name type="scientific">Eutypa lata (strain UCR-EL1)</name>
    <name type="common">Grapevine dieback disease fungus</name>
    <name type="synonym">Eutypa armeniacae</name>
    <dbReference type="NCBI Taxonomy" id="1287681"/>
    <lineage>
        <taxon>Eukaryota</taxon>
        <taxon>Fungi</taxon>
        <taxon>Dikarya</taxon>
        <taxon>Ascomycota</taxon>
        <taxon>Pezizomycotina</taxon>
        <taxon>Sordariomycetes</taxon>
        <taxon>Xylariomycetidae</taxon>
        <taxon>Xylariales</taxon>
        <taxon>Diatrypaceae</taxon>
        <taxon>Eutypa</taxon>
    </lineage>
</organism>
<evidence type="ECO:0000256" key="2">
    <source>
        <dbReference type="SAM" id="MobiDB-lite"/>
    </source>
</evidence>
<name>M7SPT0_EUTLA</name>
<feature type="region of interest" description="Disordered" evidence="2">
    <location>
        <begin position="483"/>
        <end position="513"/>
    </location>
</feature>
<sequence length="608" mass="65901">MRRRIAMVIKDAPAPRKRGRKEGSVDKNDIEEGKKRARGRPRLNPKDKTADERRRTQIRLAQRAYRHRKENAITELEAQVRDLKEVNDEMKDVFARLLASASRQGIAHAPEFGEHFLKLQTLIKRSREEGEGEDEDDESLPDIDAEEIGGGRGSQQSSAKAPSMQGSAIVEPRRNNQPEQLYGGLIVTHEPVPQHQPHTTADQAYHPSMPMHHPHDTSNAYQIIAAPTLENASFAGTNTSFLFGNSNAATPTSTSAAGGWTFSPWSTLPMPASVAYQEPAFARRLHRYATERAAYLICLKDPPQDKMMRVFGFARLFETTEMIRERTLAVLARTKDQSLQNWNYPFYNLGGAGTHFPARKDGGNGSGVGVDVGVGGSGSGIAGVGGSGDGNGIGGGGDGEAQTRGFRFGPMDEPTSHIRDSLLTISQNIRMPGLQGLFWDCDEVEWYMRQNGVIIPDMSADYCSVEVPAGSFFQYQEMRHREADLSTPVGGSGSVFPGSSASAGPSGMDDGSSWPQANTTGSNVLGAAQSGMGAGLLPGSELHNYAPHMPSSHVPGAASNFMGKVVQLNVSKFLDRLTSRAACLGRTPGFRPKDVDASFWESVMTGQN</sequence>
<dbReference type="Proteomes" id="UP000012174">
    <property type="component" value="Unassembled WGS sequence"/>
</dbReference>
<protein>
    <submittedName>
        <fullName evidence="3">Putative bzip family transcription factor protein</fullName>
    </submittedName>
</protein>
<dbReference type="PANTHER" id="PTHR40618:SF1">
    <property type="entry name" value="B-ZIP TRANSCRIPTION FACTOR (EUROFUNG)"/>
    <property type="match status" value="1"/>
</dbReference>
<gene>
    <name evidence="3" type="ORF">UCREL1_4517</name>
</gene>
<reference evidence="4" key="1">
    <citation type="journal article" date="2013" name="Genome Announc.">
        <title>Draft genome sequence of the grapevine dieback fungus Eutypa lata UCR-EL1.</title>
        <authorList>
            <person name="Blanco-Ulate B."/>
            <person name="Rolshausen P.E."/>
            <person name="Cantu D."/>
        </authorList>
    </citation>
    <scope>NUCLEOTIDE SEQUENCE [LARGE SCALE GENOMIC DNA]</scope>
    <source>
        <strain evidence="4">UCR-EL1</strain>
    </source>
</reference>
<keyword evidence="1" id="KW-0175">Coiled coil</keyword>
<feature type="compositionally biased region" description="Basic and acidic residues" evidence="2">
    <location>
        <begin position="44"/>
        <end position="55"/>
    </location>
</feature>
<evidence type="ECO:0000313" key="4">
    <source>
        <dbReference type="Proteomes" id="UP000012174"/>
    </source>
</evidence>